<protein>
    <submittedName>
        <fullName evidence="1">Uncharacterized protein</fullName>
    </submittedName>
</protein>
<comment type="caution">
    <text evidence="1">The sequence shown here is derived from an EMBL/GenBank/DDBJ whole genome shotgun (WGS) entry which is preliminary data.</text>
</comment>
<organism evidence="1 2">
    <name type="scientific">Dactylonectria macrodidyma</name>
    <dbReference type="NCBI Taxonomy" id="307937"/>
    <lineage>
        <taxon>Eukaryota</taxon>
        <taxon>Fungi</taxon>
        <taxon>Dikarya</taxon>
        <taxon>Ascomycota</taxon>
        <taxon>Pezizomycotina</taxon>
        <taxon>Sordariomycetes</taxon>
        <taxon>Hypocreomycetidae</taxon>
        <taxon>Hypocreales</taxon>
        <taxon>Nectriaceae</taxon>
        <taxon>Dactylonectria</taxon>
    </lineage>
</organism>
<evidence type="ECO:0000313" key="1">
    <source>
        <dbReference type="EMBL" id="KAH7117303.1"/>
    </source>
</evidence>
<dbReference type="AlphaFoldDB" id="A0A9P9ID73"/>
<accession>A0A9P9ID73</accession>
<evidence type="ECO:0000313" key="2">
    <source>
        <dbReference type="Proteomes" id="UP000738349"/>
    </source>
</evidence>
<reference evidence="1" key="1">
    <citation type="journal article" date="2021" name="Nat. Commun.">
        <title>Genetic determinants of endophytism in the Arabidopsis root mycobiome.</title>
        <authorList>
            <person name="Mesny F."/>
            <person name="Miyauchi S."/>
            <person name="Thiergart T."/>
            <person name="Pickel B."/>
            <person name="Atanasova L."/>
            <person name="Karlsson M."/>
            <person name="Huettel B."/>
            <person name="Barry K.W."/>
            <person name="Haridas S."/>
            <person name="Chen C."/>
            <person name="Bauer D."/>
            <person name="Andreopoulos W."/>
            <person name="Pangilinan J."/>
            <person name="LaButti K."/>
            <person name="Riley R."/>
            <person name="Lipzen A."/>
            <person name="Clum A."/>
            <person name="Drula E."/>
            <person name="Henrissat B."/>
            <person name="Kohler A."/>
            <person name="Grigoriev I.V."/>
            <person name="Martin F.M."/>
            <person name="Hacquard S."/>
        </authorList>
    </citation>
    <scope>NUCLEOTIDE SEQUENCE</scope>
    <source>
        <strain evidence="1">MPI-CAGE-AT-0147</strain>
    </source>
</reference>
<dbReference type="EMBL" id="JAGMUV010000028">
    <property type="protein sequence ID" value="KAH7117303.1"/>
    <property type="molecule type" value="Genomic_DNA"/>
</dbReference>
<sequence>MPGKALHDNPQSQKKNPIAHTSFVSCRKAGIIRDSDLFFVSVPEELDNLKMANIDGRRSGVVCNPDSTEVDGKGIQVLSCHRPSTVYSVNCQAMGYIIKPGFFKDLPLQERSAPFECALRYDCIMSSHEIS</sequence>
<proteinExistence type="predicted"/>
<gene>
    <name evidence="1" type="ORF">EDB81DRAFT_767126</name>
</gene>
<dbReference type="PROSITE" id="PS51257">
    <property type="entry name" value="PROKAR_LIPOPROTEIN"/>
    <property type="match status" value="1"/>
</dbReference>
<dbReference type="Proteomes" id="UP000738349">
    <property type="component" value="Unassembled WGS sequence"/>
</dbReference>
<name>A0A9P9ID73_9HYPO</name>
<keyword evidence="2" id="KW-1185">Reference proteome</keyword>